<dbReference type="PANTHER" id="PTHR43798:SF33">
    <property type="entry name" value="HYDROLASE, PUTATIVE (AFU_ORTHOLOGUE AFUA_2G14860)-RELATED"/>
    <property type="match status" value="1"/>
</dbReference>
<dbReference type="PANTHER" id="PTHR43798">
    <property type="entry name" value="MONOACYLGLYCEROL LIPASE"/>
    <property type="match status" value="1"/>
</dbReference>
<proteinExistence type="predicted"/>
<dbReference type="EMBL" id="JABMOJ010000184">
    <property type="protein sequence ID" value="NQV64716.1"/>
    <property type="molecule type" value="Genomic_DNA"/>
</dbReference>
<dbReference type="PRINTS" id="PR00412">
    <property type="entry name" value="EPOXHYDRLASE"/>
</dbReference>
<dbReference type="AlphaFoldDB" id="A0A972VWB0"/>
<reference evidence="3" key="1">
    <citation type="submission" date="2020-05" db="EMBL/GenBank/DDBJ databases">
        <title>Sulfur intermediates as new biogeochemical hubs in an aquatic model microbial ecosystem.</title>
        <authorList>
            <person name="Vigneron A."/>
        </authorList>
    </citation>
    <scope>NUCLEOTIDE SEQUENCE</scope>
    <source>
        <strain evidence="3">Bin.250</strain>
    </source>
</reference>
<dbReference type="PRINTS" id="PR00111">
    <property type="entry name" value="ABHYDROLASE"/>
</dbReference>
<dbReference type="InterPro" id="IPR029058">
    <property type="entry name" value="AB_hydrolase_fold"/>
</dbReference>
<dbReference type="GO" id="GO:0016787">
    <property type="term" value="F:hydrolase activity"/>
    <property type="evidence" value="ECO:0007669"/>
    <property type="project" value="UniProtKB-KW"/>
</dbReference>
<feature type="region of interest" description="Disordered" evidence="1">
    <location>
        <begin position="176"/>
        <end position="197"/>
    </location>
</feature>
<comment type="caution">
    <text evidence="3">The sequence shown here is derived from an EMBL/GenBank/DDBJ whole genome shotgun (WGS) entry which is preliminary data.</text>
</comment>
<dbReference type="InterPro" id="IPR000639">
    <property type="entry name" value="Epox_hydrolase-like"/>
</dbReference>
<evidence type="ECO:0000313" key="4">
    <source>
        <dbReference type="Proteomes" id="UP000754644"/>
    </source>
</evidence>
<dbReference type="Gene3D" id="3.40.50.1820">
    <property type="entry name" value="alpha/beta hydrolase"/>
    <property type="match status" value="1"/>
</dbReference>
<evidence type="ECO:0000259" key="2">
    <source>
        <dbReference type="Pfam" id="PF00561"/>
    </source>
</evidence>
<dbReference type="Pfam" id="PF00561">
    <property type="entry name" value="Abhydrolase_1"/>
    <property type="match status" value="1"/>
</dbReference>
<dbReference type="GO" id="GO:0016020">
    <property type="term" value="C:membrane"/>
    <property type="evidence" value="ECO:0007669"/>
    <property type="project" value="TreeGrafter"/>
</dbReference>
<dbReference type="InterPro" id="IPR000073">
    <property type="entry name" value="AB_hydrolase_1"/>
</dbReference>
<dbReference type="SUPFAM" id="SSF53474">
    <property type="entry name" value="alpha/beta-Hydrolases"/>
    <property type="match status" value="1"/>
</dbReference>
<protein>
    <submittedName>
        <fullName evidence="3">Alpha/beta hydrolase</fullName>
    </submittedName>
</protein>
<feature type="non-terminal residue" evidence="3">
    <location>
        <position position="275"/>
    </location>
</feature>
<feature type="domain" description="AB hydrolase-1" evidence="2">
    <location>
        <begin position="33"/>
        <end position="274"/>
    </location>
</feature>
<dbReference type="InterPro" id="IPR050266">
    <property type="entry name" value="AB_hydrolase_sf"/>
</dbReference>
<accession>A0A972VWB0</accession>
<dbReference type="Proteomes" id="UP000754644">
    <property type="component" value="Unassembled WGS sequence"/>
</dbReference>
<evidence type="ECO:0000256" key="1">
    <source>
        <dbReference type="SAM" id="MobiDB-lite"/>
    </source>
</evidence>
<evidence type="ECO:0000313" key="3">
    <source>
        <dbReference type="EMBL" id="NQV64716.1"/>
    </source>
</evidence>
<sequence>MLPNKTSPTSHTYFSERLKLHYLDWGNPDAPDVLLIHGSQDNCHNWDWTAQQLCADYHVIAPDLRGHGDSEWVKGSPYSILDYVYDIAQLVEQEDLNPVNVIAHSMGGTVACLFAGIYPEKVSSLISVEGVGGHWYMRTDEHPQARIRDWIENTRQLAGRVPRKYASLSEAFQRMQKSNPHLSEERARHLTTHGSNRNEDGTYSWKFDNYTHSGSPLGMDFNDMTQLWEKIDCPTLLMNAKQGFGHLTGQEDTLKYFRQGEVLDVDQAGHWLHHD</sequence>
<gene>
    <name evidence="3" type="ORF">HQ497_05055</name>
</gene>
<keyword evidence="3" id="KW-0378">Hydrolase</keyword>
<name>A0A972VWB0_9GAMM</name>
<organism evidence="3 4">
    <name type="scientific">SAR86 cluster bacterium</name>
    <dbReference type="NCBI Taxonomy" id="2030880"/>
    <lineage>
        <taxon>Bacteria</taxon>
        <taxon>Pseudomonadati</taxon>
        <taxon>Pseudomonadota</taxon>
        <taxon>Gammaproteobacteria</taxon>
        <taxon>SAR86 cluster</taxon>
    </lineage>
</organism>